<comment type="caution">
    <text evidence="1">The sequence shown here is derived from an EMBL/GenBank/DDBJ whole genome shotgun (WGS) entry which is preliminary data.</text>
</comment>
<sequence>MTSALMVAHWITLPKPEPGSSISPSLLAHVSSDDRRLRVVHVNYLECPCSRRVVRHLIRREPLPDAIEKLLLVGEDQELQVLARNQGYAVESVTREELQSRFGLQSSPLMMVFDSESNLIYSGGYTSRKQGPAFQDETIIKALIDGESVESLPVFGCAVSKDLQQLVDPLQLKYQSN</sequence>
<protein>
    <recommendedName>
        <fullName evidence="3">Alkyl hydroperoxide reductase subunit C/ Thiol specific antioxidant domain-containing protein</fullName>
    </recommendedName>
</protein>
<accession>A0ABT7PKJ2</accession>
<dbReference type="Proteomes" id="UP001239462">
    <property type="component" value="Unassembled WGS sequence"/>
</dbReference>
<evidence type="ECO:0000313" key="1">
    <source>
        <dbReference type="EMBL" id="MDM4016983.1"/>
    </source>
</evidence>
<evidence type="ECO:0008006" key="3">
    <source>
        <dbReference type="Google" id="ProtNLM"/>
    </source>
</evidence>
<dbReference type="RefSeq" id="WP_289164530.1">
    <property type="nucleotide sequence ID" value="NZ_JASZZN010000011.1"/>
</dbReference>
<evidence type="ECO:0000313" key="2">
    <source>
        <dbReference type="Proteomes" id="UP001239462"/>
    </source>
</evidence>
<gene>
    <name evidence="1" type="ORF">QTN89_16160</name>
</gene>
<name>A0ABT7PKJ2_9BACT</name>
<reference evidence="1 2" key="1">
    <citation type="submission" date="2023-06" db="EMBL/GenBank/DDBJ databases">
        <title>Roseiconus lacunae JC819 isolated from Gulf of Mannar region, Tamil Nadu.</title>
        <authorList>
            <person name="Pk S."/>
            <person name="Ch S."/>
            <person name="Ch V.R."/>
        </authorList>
    </citation>
    <scope>NUCLEOTIDE SEQUENCE [LARGE SCALE GENOMIC DNA]</scope>
    <source>
        <strain evidence="1 2">JC819</strain>
    </source>
</reference>
<dbReference type="EMBL" id="JASZZN010000011">
    <property type="protein sequence ID" value="MDM4016983.1"/>
    <property type="molecule type" value="Genomic_DNA"/>
</dbReference>
<keyword evidence="2" id="KW-1185">Reference proteome</keyword>
<organism evidence="1 2">
    <name type="scientific">Roseiconus lacunae</name>
    <dbReference type="NCBI Taxonomy" id="2605694"/>
    <lineage>
        <taxon>Bacteria</taxon>
        <taxon>Pseudomonadati</taxon>
        <taxon>Planctomycetota</taxon>
        <taxon>Planctomycetia</taxon>
        <taxon>Pirellulales</taxon>
        <taxon>Pirellulaceae</taxon>
        <taxon>Roseiconus</taxon>
    </lineage>
</organism>
<proteinExistence type="predicted"/>